<dbReference type="EMBL" id="CP109527">
    <property type="protein sequence ID" value="WTY37997.1"/>
    <property type="molecule type" value="Genomic_DNA"/>
</dbReference>
<proteinExistence type="predicted"/>
<keyword evidence="3" id="KW-1185">Reference proteome</keyword>
<gene>
    <name evidence="2" type="ORF">OG308_09225</name>
</gene>
<sequence length="369" mass="41492">MESGQRLDLSSASHQDENRQEEVIAGEHVSCPKVEDDEQSPIADKQQAIQFGIVLNDLSAELDFPVEMGNGWSMDRATPGEVEHIRRELHSIGRITRGTSNTDFSFLPYESRIVTGPGGSLQRDWTLPREEWRYTVVRINSNMLGEFWKLTQALRISEADIHIGGWINTTPGEKAYSTSIHHIECIHYLDVFGKGKGDTQVPDLTQAQEVVSLRWQLDEVQFPEIARALALFLQFDQIPDNFDAKLLGHFTVLESLLSHQPDPNDPVDSISKQLRRNLILLDHRMPNGQNLGLANFRDATPKQVISQLYAVRSAAAHGGDNQKPLQWINSRKPGDWGLLGTVHQFVERVTSRVLVAALKEPQLITDLKG</sequence>
<evidence type="ECO:0000313" key="3">
    <source>
        <dbReference type="Proteomes" id="UP001621418"/>
    </source>
</evidence>
<feature type="region of interest" description="Disordered" evidence="1">
    <location>
        <begin position="1"/>
        <end position="28"/>
    </location>
</feature>
<evidence type="ECO:0000256" key="1">
    <source>
        <dbReference type="SAM" id="MobiDB-lite"/>
    </source>
</evidence>
<organism evidence="2 3">
    <name type="scientific">Nocardia salmonicida</name>
    <dbReference type="NCBI Taxonomy" id="53431"/>
    <lineage>
        <taxon>Bacteria</taxon>
        <taxon>Bacillati</taxon>
        <taxon>Actinomycetota</taxon>
        <taxon>Actinomycetes</taxon>
        <taxon>Mycobacteriales</taxon>
        <taxon>Nocardiaceae</taxon>
        <taxon>Nocardia</taxon>
    </lineage>
</organism>
<reference evidence="2 3" key="1">
    <citation type="submission" date="2022-10" db="EMBL/GenBank/DDBJ databases">
        <title>The complete genomes of actinobacterial strains from the NBC collection.</title>
        <authorList>
            <person name="Joergensen T.S."/>
            <person name="Alvarez Arevalo M."/>
            <person name="Sterndorff E.B."/>
            <person name="Faurdal D."/>
            <person name="Vuksanovic O."/>
            <person name="Mourched A.-S."/>
            <person name="Charusanti P."/>
            <person name="Shaw S."/>
            <person name="Blin K."/>
            <person name="Weber T."/>
        </authorList>
    </citation>
    <scope>NUCLEOTIDE SEQUENCE [LARGE SCALE GENOMIC DNA]</scope>
    <source>
        <strain evidence="2 3">NBC_01413</strain>
    </source>
</reference>
<dbReference type="Proteomes" id="UP001621418">
    <property type="component" value="Chromosome"/>
</dbReference>
<protein>
    <recommendedName>
        <fullName evidence="4">Apea-like HEPN domain-containing protein</fullName>
    </recommendedName>
</protein>
<evidence type="ECO:0008006" key="4">
    <source>
        <dbReference type="Google" id="ProtNLM"/>
    </source>
</evidence>
<evidence type="ECO:0000313" key="2">
    <source>
        <dbReference type="EMBL" id="WTY37997.1"/>
    </source>
</evidence>
<name>A0ABZ1NE00_9NOCA</name>
<dbReference type="RefSeq" id="WP_405149943.1">
    <property type="nucleotide sequence ID" value="NZ_CP109527.1"/>
</dbReference>
<accession>A0ABZ1NE00</accession>